<evidence type="ECO:0000313" key="1">
    <source>
        <dbReference type="EMBL" id="SCE78997.1"/>
    </source>
</evidence>
<accession>A0A1C4V4Y0</accession>
<organism evidence="1 2">
    <name type="scientific">Micromonospora matsumotoense</name>
    <dbReference type="NCBI Taxonomy" id="121616"/>
    <lineage>
        <taxon>Bacteria</taxon>
        <taxon>Bacillati</taxon>
        <taxon>Actinomycetota</taxon>
        <taxon>Actinomycetes</taxon>
        <taxon>Micromonosporales</taxon>
        <taxon>Micromonosporaceae</taxon>
        <taxon>Micromonospora</taxon>
    </lineage>
</organism>
<gene>
    <name evidence="1" type="ORF">GA0070216_102124</name>
</gene>
<dbReference type="EMBL" id="FMCU01000002">
    <property type="protein sequence ID" value="SCE78997.1"/>
    <property type="molecule type" value="Genomic_DNA"/>
</dbReference>
<evidence type="ECO:0000313" key="2">
    <source>
        <dbReference type="Proteomes" id="UP000198797"/>
    </source>
</evidence>
<dbReference type="Proteomes" id="UP000198797">
    <property type="component" value="Unassembled WGS sequence"/>
</dbReference>
<dbReference type="AlphaFoldDB" id="A0A1C4V4Y0"/>
<name>A0A1C4V4Y0_9ACTN</name>
<protein>
    <submittedName>
        <fullName evidence="1">Uncharacterized protein</fullName>
    </submittedName>
</protein>
<reference evidence="2" key="1">
    <citation type="submission" date="2016-06" db="EMBL/GenBank/DDBJ databases">
        <authorList>
            <person name="Varghese N."/>
            <person name="Submissions Spin"/>
        </authorList>
    </citation>
    <scope>NUCLEOTIDE SEQUENCE [LARGE SCALE GENOMIC DNA]</scope>
    <source>
        <strain evidence="2">DSM 44100</strain>
    </source>
</reference>
<sequence length="96" mass="10699">MPTTCGVFVTSQLPGRHTPLRPTWLCRIDAHPWPCGPAKLALLSEYANNRAELLDLLTTMKDEAEQHLTSLDSGRHTDLTRRFLAWPPPPAASSPR</sequence>
<proteinExistence type="predicted"/>
<keyword evidence="2" id="KW-1185">Reference proteome</keyword>